<organism evidence="2 3">
    <name type="scientific">Trichoglossum hirsutum</name>
    <dbReference type="NCBI Taxonomy" id="265104"/>
    <lineage>
        <taxon>Eukaryota</taxon>
        <taxon>Fungi</taxon>
        <taxon>Dikarya</taxon>
        <taxon>Ascomycota</taxon>
        <taxon>Pezizomycotina</taxon>
        <taxon>Geoglossomycetes</taxon>
        <taxon>Geoglossales</taxon>
        <taxon>Geoglossaceae</taxon>
        <taxon>Trichoglossum</taxon>
    </lineage>
</organism>
<dbReference type="InterPro" id="IPR009836">
    <property type="entry name" value="GRDP-like"/>
</dbReference>
<feature type="non-terminal residue" evidence="2">
    <location>
        <position position="466"/>
    </location>
</feature>
<feature type="region of interest" description="Disordered" evidence="1">
    <location>
        <begin position="401"/>
        <end position="426"/>
    </location>
</feature>
<sequence length="466" mass="53012">MLNPRCFLEDCLRHGKIDFWATGIPWAVIAPLIDGSSFTYGPPSQAVSLFESQTRLAWDNLNDPSKKEIVCPICRTRVDVPWTTCTDGKVTSDVGSYFAAGTGYAESDFRFPCPGCGLTLRHELLRVQKFKKDVQQLLINNRPMPGTVLSVTGKAERCKKSSILLHDVFFPNYVIKLVAKHSILALADTRGKAETVTVDDVKRILEDAIATKANLQKINSRLSYTISKESKIAMRRMMSCYWSNSSVFYLDLVGAVIRQGSFIEKMHSIDWYHSPTVSATMARLIQKYYRFFTIMKENPGKTAVPTLDVDLAWHTQQLSPSVYYAYSVEKTEIFIDHDDKIEENKLSDAFEWTSKTYQRMYNQAYSECTCWYCESIRASHDSGLSRLHPSVRTVERSADRAGYPSDVHSSPHISSHNAVRNEDTDPDKQAAALEIAYMKACKRARKKGWKEPERGEYSYLYYSNYG</sequence>
<dbReference type="Pfam" id="PF07173">
    <property type="entry name" value="GRDP-like"/>
    <property type="match status" value="1"/>
</dbReference>
<keyword evidence="3" id="KW-1185">Reference proteome</keyword>
<evidence type="ECO:0000313" key="2">
    <source>
        <dbReference type="EMBL" id="KAH0556845.1"/>
    </source>
</evidence>
<dbReference type="PANTHER" id="PTHR34365:SF7">
    <property type="entry name" value="GLYCINE-RICH DOMAIN-CONTAINING PROTEIN 1"/>
    <property type="match status" value="1"/>
</dbReference>
<comment type="caution">
    <text evidence="2">The sequence shown here is derived from an EMBL/GenBank/DDBJ whole genome shotgun (WGS) entry which is preliminary data.</text>
</comment>
<proteinExistence type="predicted"/>
<gene>
    <name evidence="2" type="ORF">GP486_005363</name>
</gene>
<dbReference type="EMBL" id="JAGHQM010000994">
    <property type="protein sequence ID" value="KAH0556845.1"/>
    <property type="molecule type" value="Genomic_DNA"/>
</dbReference>
<accession>A0A9P8L9B9</accession>
<reference evidence="2" key="1">
    <citation type="submission" date="2021-03" db="EMBL/GenBank/DDBJ databases">
        <title>Comparative genomics and phylogenomic investigation of the class Geoglossomycetes provide insights into ecological specialization and systematics.</title>
        <authorList>
            <person name="Melie T."/>
            <person name="Pirro S."/>
            <person name="Miller A.N."/>
            <person name="Quandt A."/>
        </authorList>
    </citation>
    <scope>NUCLEOTIDE SEQUENCE</scope>
    <source>
        <strain evidence="2">CAQ_001_2017</strain>
    </source>
</reference>
<evidence type="ECO:0000256" key="1">
    <source>
        <dbReference type="SAM" id="MobiDB-lite"/>
    </source>
</evidence>
<dbReference type="AlphaFoldDB" id="A0A9P8L9B9"/>
<protein>
    <submittedName>
        <fullName evidence="2">Uncharacterized protein</fullName>
    </submittedName>
</protein>
<name>A0A9P8L9B9_9PEZI</name>
<dbReference type="PANTHER" id="PTHR34365">
    <property type="entry name" value="ENOLASE (DUF1399)"/>
    <property type="match status" value="1"/>
</dbReference>
<dbReference type="Proteomes" id="UP000750711">
    <property type="component" value="Unassembled WGS sequence"/>
</dbReference>
<evidence type="ECO:0000313" key="3">
    <source>
        <dbReference type="Proteomes" id="UP000750711"/>
    </source>
</evidence>
<feature type="compositionally biased region" description="Polar residues" evidence="1">
    <location>
        <begin position="407"/>
        <end position="418"/>
    </location>
</feature>